<protein>
    <submittedName>
        <fullName evidence="2">Uncharacterized protein</fullName>
    </submittedName>
</protein>
<evidence type="ECO:0000313" key="3">
    <source>
        <dbReference type="Proteomes" id="UP001152747"/>
    </source>
</evidence>
<feature type="region of interest" description="Disordered" evidence="1">
    <location>
        <begin position="89"/>
        <end position="160"/>
    </location>
</feature>
<name>A0A9P1IGQ6_9PELO</name>
<evidence type="ECO:0000256" key="1">
    <source>
        <dbReference type="SAM" id="MobiDB-lite"/>
    </source>
</evidence>
<proteinExistence type="predicted"/>
<comment type="caution">
    <text evidence="2">The sequence shown here is derived from an EMBL/GenBank/DDBJ whole genome shotgun (WGS) entry which is preliminary data.</text>
</comment>
<evidence type="ECO:0000313" key="2">
    <source>
        <dbReference type="EMBL" id="CAI5443796.1"/>
    </source>
</evidence>
<dbReference type="Proteomes" id="UP001152747">
    <property type="component" value="Unassembled WGS sequence"/>
</dbReference>
<dbReference type="EMBL" id="CANHGI010000002">
    <property type="protein sequence ID" value="CAI5443796.1"/>
    <property type="molecule type" value="Genomic_DNA"/>
</dbReference>
<reference evidence="2" key="1">
    <citation type="submission" date="2022-11" db="EMBL/GenBank/DDBJ databases">
        <authorList>
            <person name="Kikuchi T."/>
        </authorList>
    </citation>
    <scope>NUCLEOTIDE SEQUENCE</scope>
    <source>
        <strain evidence="2">PS1010</strain>
    </source>
</reference>
<feature type="compositionally biased region" description="Basic and acidic residues" evidence="1">
    <location>
        <begin position="206"/>
        <end position="215"/>
    </location>
</feature>
<sequence>MPRIEWTKQGLEIAEKWRKNELPLSSPKKTHKMMEVCINAGSSNLANNNNMSNESLPAITKPKRDFRFKVIEVQSGPKWFVWPSRNRSSSEDVVDENHNKPAPAAVKDVSADAQGYSALRRSVVRSSKRRQDQDASIAQRTASEPAATTRRLSAKKEKAVTEPIVSQVSSMFKIISIDKKWESMDATSDDDEDCHVAPNSLAVAENPERRWTTSV</sequence>
<organism evidence="2 3">
    <name type="scientific">Caenorhabditis angaria</name>
    <dbReference type="NCBI Taxonomy" id="860376"/>
    <lineage>
        <taxon>Eukaryota</taxon>
        <taxon>Metazoa</taxon>
        <taxon>Ecdysozoa</taxon>
        <taxon>Nematoda</taxon>
        <taxon>Chromadorea</taxon>
        <taxon>Rhabditida</taxon>
        <taxon>Rhabditina</taxon>
        <taxon>Rhabditomorpha</taxon>
        <taxon>Rhabditoidea</taxon>
        <taxon>Rhabditidae</taxon>
        <taxon>Peloderinae</taxon>
        <taxon>Caenorhabditis</taxon>
    </lineage>
</organism>
<dbReference type="OrthoDB" id="5806033at2759"/>
<gene>
    <name evidence="2" type="ORF">CAMP_LOCUS6433</name>
</gene>
<keyword evidence="3" id="KW-1185">Reference proteome</keyword>
<accession>A0A9P1IGQ6</accession>
<dbReference type="AlphaFoldDB" id="A0A9P1IGQ6"/>
<feature type="region of interest" description="Disordered" evidence="1">
    <location>
        <begin position="184"/>
        <end position="215"/>
    </location>
</feature>